<protein>
    <submittedName>
        <fullName evidence="1">Uncharacterized protein</fullName>
    </submittedName>
</protein>
<proteinExistence type="predicted"/>
<evidence type="ECO:0000313" key="1">
    <source>
        <dbReference type="EMBL" id="KAI0056811.1"/>
    </source>
</evidence>
<keyword evidence="2" id="KW-1185">Reference proteome</keyword>
<dbReference type="Proteomes" id="UP000814140">
    <property type="component" value="Unassembled WGS sequence"/>
</dbReference>
<reference evidence="1" key="2">
    <citation type="journal article" date="2022" name="New Phytol.">
        <title>Evolutionary transition to the ectomycorrhizal habit in the genomes of a hyperdiverse lineage of mushroom-forming fungi.</title>
        <authorList>
            <person name="Looney B."/>
            <person name="Miyauchi S."/>
            <person name="Morin E."/>
            <person name="Drula E."/>
            <person name="Courty P.E."/>
            <person name="Kohler A."/>
            <person name="Kuo A."/>
            <person name="LaButti K."/>
            <person name="Pangilinan J."/>
            <person name="Lipzen A."/>
            <person name="Riley R."/>
            <person name="Andreopoulos W."/>
            <person name="He G."/>
            <person name="Johnson J."/>
            <person name="Nolan M."/>
            <person name="Tritt A."/>
            <person name="Barry K.W."/>
            <person name="Grigoriev I.V."/>
            <person name="Nagy L.G."/>
            <person name="Hibbett D."/>
            <person name="Henrissat B."/>
            <person name="Matheny P.B."/>
            <person name="Labbe J."/>
            <person name="Martin F.M."/>
        </authorList>
    </citation>
    <scope>NUCLEOTIDE SEQUENCE</scope>
    <source>
        <strain evidence="1">HHB10654</strain>
    </source>
</reference>
<gene>
    <name evidence="1" type="ORF">BV25DRAFT_1920642</name>
</gene>
<evidence type="ECO:0000313" key="2">
    <source>
        <dbReference type="Proteomes" id="UP000814140"/>
    </source>
</evidence>
<sequence>MQCRTPPSREGQLRDVFVPSNTATDGSGLALGPDGKVVENHGNQATAGHEGSAQSPPPVHDTGQQQPIAISSAGVSTSSPVITSSSSSSPSTSSQQATSTEGSSSTSSTAPASQSLSSSVSSSMPASTVTSSPTTSPPSTLSSSSTTSSETFTSPSALPTIPANVNATTSHSVSFYVGLSLAGIAALVILAALFMWWFRIRRRTRRPWETTVWQWGRHREHSEDSLSISATRRHWWEPAGDRDAGEPRRSTTLFHPRKAKDPVKDLRPLITASRRDRSTPTAPPYTQRPVRAVQLELQHSDVSVPGVRQDLGSLQLVNALSGDILTSGDETSRPATALGTPRESSEEFKPRYLGLDSGGLSVPWAPPPQCTDSKWKSRLETRAASGARPQGPNADTVRPSGPDVEQLAPPKETWADSLKTNIANAFSAFTALGEGHHQALPDSGWTGPSLPMFRQHTNESSVSKKWPLEEPSSGAGVVHLHGGPRGRLSGTSSIHTLLNPHSHSRALPTPPNLPPAAVVKASVRPQAVARPSSRPTGTLRGARPRSSTALAPMSSEDSAPRLPPLPLPSHRMTMRDAGSRKGSPPAGQRDGSRKTTHRKPRRPVISRHASSIVSATSVGSDMTHASSSATRWSKLSDKEEAARRLLRERRKMSMGVHTARPNASLA</sequence>
<reference evidence="1" key="1">
    <citation type="submission" date="2021-03" db="EMBL/GenBank/DDBJ databases">
        <authorList>
            <consortium name="DOE Joint Genome Institute"/>
            <person name="Ahrendt S."/>
            <person name="Looney B.P."/>
            <person name="Miyauchi S."/>
            <person name="Morin E."/>
            <person name="Drula E."/>
            <person name="Courty P.E."/>
            <person name="Chicoki N."/>
            <person name="Fauchery L."/>
            <person name="Kohler A."/>
            <person name="Kuo A."/>
            <person name="Labutti K."/>
            <person name="Pangilinan J."/>
            <person name="Lipzen A."/>
            <person name="Riley R."/>
            <person name="Andreopoulos W."/>
            <person name="He G."/>
            <person name="Johnson J."/>
            <person name="Barry K.W."/>
            <person name="Grigoriev I.V."/>
            <person name="Nagy L."/>
            <person name="Hibbett D."/>
            <person name="Henrissat B."/>
            <person name="Matheny P.B."/>
            <person name="Labbe J."/>
            <person name="Martin F."/>
        </authorList>
    </citation>
    <scope>NUCLEOTIDE SEQUENCE</scope>
    <source>
        <strain evidence="1">HHB10654</strain>
    </source>
</reference>
<name>A0ACB8SM80_9AGAM</name>
<organism evidence="1 2">
    <name type="scientific">Artomyces pyxidatus</name>
    <dbReference type="NCBI Taxonomy" id="48021"/>
    <lineage>
        <taxon>Eukaryota</taxon>
        <taxon>Fungi</taxon>
        <taxon>Dikarya</taxon>
        <taxon>Basidiomycota</taxon>
        <taxon>Agaricomycotina</taxon>
        <taxon>Agaricomycetes</taxon>
        <taxon>Russulales</taxon>
        <taxon>Auriscalpiaceae</taxon>
        <taxon>Artomyces</taxon>
    </lineage>
</organism>
<dbReference type="EMBL" id="MU277257">
    <property type="protein sequence ID" value="KAI0056811.1"/>
    <property type="molecule type" value="Genomic_DNA"/>
</dbReference>
<accession>A0ACB8SM80</accession>
<comment type="caution">
    <text evidence="1">The sequence shown here is derived from an EMBL/GenBank/DDBJ whole genome shotgun (WGS) entry which is preliminary data.</text>
</comment>